<reference evidence="4 5" key="1">
    <citation type="submission" date="2020-08" db="EMBL/GenBank/DDBJ databases">
        <title>Genomic Encyclopedia of Type Strains, Phase IV (KMG-IV): sequencing the most valuable type-strain genomes for metagenomic binning, comparative biology and taxonomic classification.</title>
        <authorList>
            <person name="Goeker M."/>
        </authorList>
    </citation>
    <scope>NUCLEOTIDE SEQUENCE [LARGE SCALE GENOMIC DNA]</scope>
    <source>
        <strain evidence="4 5">DSM 101015</strain>
    </source>
</reference>
<dbReference type="InterPro" id="IPR041628">
    <property type="entry name" value="ChlI/MoxR_AAA_lid"/>
</dbReference>
<evidence type="ECO:0000313" key="4">
    <source>
        <dbReference type="EMBL" id="MBB4176063.1"/>
    </source>
</evidence>
<protein>
    <submittedName>
        <fullName evidence="4">Magnesium chelatase subunit D</fullName>
        <ecNumber evidence="4">6.6.1.1</ecNumber>
    </submittedName>
</protein>
<organism evidence="4 5">
    <name type="scientific">Sulfitobacter noctilucicola</name>
    <dbReference type="NCBI Taxonomy" id="1342301"/>
    <lineage>
        <taxon>Bacteria</taxon>
        <taxon>Pseudomonadati</taxon>
        <taxon>Pseudomonadota</taxon>
        <taxon>Alphaproteobacteria</taxon>
        <taxon>Rhodobacterales</taxon>
        <taxon>Roseobacteraceae</taxon>
        <taxon>Sulfitobacter</taxon>
    </lineage>
</organism>
<feature type="region of interest" description="Disordered" evidence="2">
    <location>
        <begin position="226"/>
        <end position="258"/>
    </location>
</feature>
<dbReference type="Proteomes" id="UP000565745">
    <property type="component" value="Unassembled WGS sequence"/>
</dbReference>
<dbReference type="InterPro" id="IPR041702">
    <property type="entry name" value="BchD/ChlD_VWA"/>
</dbReference>
<dbReference type="PANTHER" id="PTHR43473">
    <property type="entry name" value="MAGNESIUM-CHELATASE SUBUNIT CHLD, CHLOROPLASTIC"/>
    <property type="match status" value="1"/>
</dbReference>
<dbReference type="NCBIfam" id="NF009943">
    <property type="entry name" value="PRK13406.1"/>
    <property type="match status" value="1"/>
</dbReference>
<dbReference type="SMART" id="SM00327">
    <property type="entry name" value="VWA"/>
    <property type="match status" value="1"/>
</dbReference>
<feature type="region of interest" description="Disordered" evidence="2">
    <location>
        <begin position="279"/>
        <end position="318"/>
    </location>
</feature>
<dbReference type="CDD" id="cd01451">
    <property type="entry name" value="vWA_Magnesium_chelatase"/>
    <property type="match status" value="1"/>
</dbReference>
<dbReference type="Gene3D" id="1.10.8.80">
    <property type="entry name" value="Magnesium chelatase subunit I, C-Terminal domain"/>
    <property type="match status" value="1"/>
</dbReference>
<dbReference type="Pfam" id="PF13519">
    <property type="entry name" value="VWA_2"/>
    <property type="match status" value="1"/>
</dbReference>
<dbReference type="PROSITE" id="PS50234">
    <property type="entry name" value="VWFA"/>
    <property type="match status" value="1"/>
</dbReference>
<dbReference type="GO" id="GO:0016851">
    <property type="term" value="F:magnesium chelatase activity"/>
    <property type="evidence" value="ECO:0007669"/>
    <property type="project" value="UniProtKB-EC"/>
</dbReference>
<dbReference type="SUPFAM" id="SSF53300">
    <property type="entry name" value="vWA-like"/>
    <property type="match status" value="1"/>
</dbReference>
<accession>A0A7W6Q5T5</accession>
<evidence type="ECO:0000256" key="2">
    <source>
        <dbReference type="SAM" id="MobiDB-lite"/>
    </source>
</evidence>
<sequence length="548" mass="58270">MTPWERATLALTLLRIDPEGLGGIVLHARAGPVRDAFVALLPATSMRLHPSMSQETLTGGIDVAASLTDGTLARQRGLLDRSHSGFVLTMAERASPLLSNVLAGTLDCGSGNWVVALDEHTEGEDPPPAALTDRLAFSVSLQDTSLREISEIQDIKLPSRRITVHASDHIVEDLVTLAVSLGITSLRAPSFALSAAKANAALNRRNFVAPEDIAVAAELVLAPRATRFPEQPQEEAIQDTARSEQPEDDATTDQSGSATIPQDIILQAVLAALPPDILKKAGSNQTKSGTGSGSGNKQIGNRRGRPLPARDAGTRPPDARIDLVSTLRACIPWQMLRRKNQPERLGPIIFPTDLRFKRYEDLSDRVLVFAVDASGSAALARLSEAKGAVELLLAEAYARRDHVALISFRGDSAEVLLPPTRSLVQTKRRLAALPGGGGTPLANGLKCGLETAMTVKRKGLSPVIVLLTDGRANVALDGTPDRHKAGLDAKTIAAQIAAQNIDSIVIDTGKRPDRSLNDLALSLRGRYVSLPRADAQSLSATVNRALDS</sequence>
<dbReference type="InterPro" id="IPR027417">
    <property type="entry name" value="P-loop_NTPase"/>
</dbReference>
<dbReference type="EC" id="6.6.1.1" evidence="4"/>
<name>A0A7W6Q5T5_9RHOB</name>
<dbReference type="RefSeq" id="WP_025053878.1">
    <property type="nucleotide sequence ID" value="NZ_JACIFU010000007.1"/>
</dbReference>
<feature type="domain" description="VWFA" evidence="3">
    <location>
        <begin position="366"/>
        <end position="546"/>
    </location>
</feature>
<dbReference type="PANTHER" id="PTHR43473:SF2">
    <property type="entry name" value="MAGNESIUM-CHELATASE SUBUNIT CHLD, CHLOROPLASTIC"/>
    <property type="match status" value="1"/>
</dbReference>
<dbReference type="EMBL" id="JACIFU010000007">
    <property type="protein sequence ID" value="MBB4176063.1"/>
    <property type="molecule type" value="Genomic_DNA"/>
</dbReference>
<dbReference type="OrthoDB" id="9775079at2"/>
<dbReference type="SUPFAM" id="SSF52540">
    <property type="entry name" value="P-loop containing nucleoside triphosphate hydrolases"/>
    <property type="match status" value="1"/>
</dbReference>
<comment type="similarity">
    <text evidence="1">Belongs to the Mg-chelatase subunits D/I family.</text>
</comment>
<dbReference type="Gene3D" id="3.40.50.410">
    <property type="entry name" value="von Willebrand factor, type A domain"/>
    <property type="match status" value="1"/>
</dbReference>
<evidence type="ECO:0000313" key="5">
    <source>
        <dbReference type="Proteomes" id="UP000565745"/>
    </source>
</evidence>
<dbReference type="InterPro" id="IPR036465">
    <property type="entry name" value="vWFA_dom_sf"/>
</dbReference>
<evidence type="ECO:0000256" key="1">
    <source>
        <dbReference type="ARBA" id="ARBA00005799"/>
    </source>
</evidence>
<keyword evidence="5" id="KW-1185">Reference proteome</keyword>
<proteinExistence type="inferred from homology"/>
<gene>
    <name evidence="4" type="ORF">GGR93_003871</name>
</gene>
<evidence type="ECO:0000259" key="3">
    <source>
        <dbReference type="PROSITE" id="PS50234"/>
    </source>
</evidence>
<keyword evidence="4" id="KW-0436">Ligase</keyword>
<dbReference type="InterPro" id="IPR002035">
    <property type="entry name" value="VWF_A"/>
</dbReference>
<dbReference type="Pfam" id="PF17863">
    <property type="entry name" value="AAA_lid_2"/>
    <property type="match status" value="1"/>
</dbReference>
<comment type="caution">
    <text evidence="4">The sequence shown here is derived from an EMBL/GenBank/DDBJ whole genome shotgun (WGS) entry which is preliminary data.</text>
</comment>
<dbReference type="AlphaFoldDB" id="A0A7W6Q5T5"/>